<reference evidence="1" key="1">
    <citation type="journal article" date="2014" name="Int. J. Syst. Evol. Microbiol.">
        <title>Complete genome sequence of Corynebacterium casei LMG S-19264T (=DSM 44701T), isolated from a smear-ripened cheese.</title>
        <authorList>
            <consortium name="US DOE Joint Genome Institute (JGI-PGF)"/>
            <person name="Walter F."/>
            <person name="Albersmeier A."/>
            <person name="Kalinowski J."/>
            <person name="Ruckert C."/>
        </authorList>
    </citation>
    <scope>NUCLEOTIDE SEQUENCE</scope>
    <source>
        <strain evidence="1">VKM Ac-2007</strain>
    </source>
</reference>
<sequence length="172" mass="18262">MVTRAPTEPARFTLTWETPMNRTIRTLLGAAATAGIVALGVPALSSAANASTASSTSATGVTGTASAVSDLRRAGQPFLFNYTFNGHLKVAGGNFTVGRRVYLVVKYNTGRIAFSRWQVAKTHSITPGGTIYVETTIAAPCSGSRNGYARAYDEATRTWSPRLAVDICQRID</sequence>
<proteinExistence type="predicted"/>
<evidence type="ECO:0000313" key="1">
    <source>
        <dbReference type="EMBL" id="GLK08153.1"/>
    </source>
</evidence>
<protein>
    <submittedName>
        <fullName evidence="1">Uncharacterized protein</fullName>
    </submittedName>
</protein>
<organism evidence="1 2">
    <name type="scientific">Streptosporangium carneum</name>
    <dbReference type="NCBI Taxonomy" id="47481"/>
    <lineage>
        <taxon>Bacteria</taxon>
        <taxon>Bacillati</taxon>
        <taxon>Actinomycetota</taxon>
        <taxon>Actinomycetes</taxon>
        <taxon>Streptosporangiales</taxon>
        <taxon>Streptosporangiaceae</taxon>
        <taxon>Streptosporangium</taxon>
    </lineage>
</organism>
<dbReference type="EMBL" id="BSEV01000002">
    <property type="protein sequence ID" value="GLK08153.1"/>
    <property type="molecule type" value="Genomic_DNA"/>
</dbReference>
<keyword evidence="2" id="KW-1185">Reference proteome</keyword>
<dbReference type="Proteomes" id="UP001143474">
    <property type="component" value="Unassembled WGS sequence"/>
</dbReference>
<evidence type="ECO:0000313" key="2">
    <source>
        <dbReference type="Proteomes" id="UP001143474"/>
    </source>
</evidence>
<comment type="caution">
    <text evidence="1">The sequence shown here is derived from an EMBL/GenBank/DDBJ whole genome shotgun (WGS) entry which is preliminary data.</text>
</comment>
<accession>A0A9W6HYY9</accession>
<gene>
    <name evidence="1" type="ORF">GCM10017600_15580</name>
</gene>
<name>A0A9W6HYY9_9ACTN</name>
<dbReference type="AlphaFoldDB" id="A0A9W6HYY9"/>
<reference evidence="1" key="2">
    <citation type="submission" date="2023-01" db="EMBL/GenBank/DDBJ databases">
        <authorList>
            <person name="Sun Q."/>
            <person name="Evtushenko L."/>
        </authorList>
    </citation>
    <scope>NUCLEOTIDE SEQUENCE</scope>
    <source>
        <strain evidence="1">VKM Ac-2007</strain>
    </source>
</reference>